<feature type="compositionally biased region" description="Basic and acidic residues" evidence="1">
    <location>
        <begin position="15"/>
        <end position="30"/>
    </location>
</feature>
<organism evidence="2 3">
    <name type="scientific">Vibrio phage 15E36.1</name>
    <dbReference type="NCBI Taxonomy" id="2859290"/>
    <lineage>
        <taxon>Viruses</taxon>
        <taxon>Duplodnaviria</taxon>
        <taxon>Heunggongvirae</taxon>
        <taxon>Uroviricota</taxon>
        <taxon>Caudoviricetes</taxon>
        <taxon>Autographivirales</taxon>
        <taxon>Autosignataviridae</taxon>
        <taxon>Colwellvirinae</taxon>
        <taxon>Roscoffvirus</taxon>
        <taxon>Roscoffvirus rv15E36</taxon>
    </lineage>
</organism>
<accession>A0AAE7XVC8</accession>
<dbReference type="EMBL" id="MW865291">
    <property type="protein sequence ID" value="QZI86132.1"/>
    <property type="molecule type" value="Genomic_DNA"/>
</dbReference>
<name>A0AAE7XVC8_9CAUD</name>
<sequence>MASSPDIPEAKTPAKKPERKVDVAPEDIKLGTDSGTDTSSGKRQLKRPRSASGTGLSL</sequence>
<keyword evidence="3" id="KW-1185">Reference proteome</keyword>
<protein>
    <submittedName>
        <fullName evidence="2">Uncharacterized protein</fullName>
    </submittedName>
</protein>
<feature type="region of interest" description="Disordered" evidence="1">
    <location>
        <begin position="1"/>
        <end position="58"/>
    </location>
</feature>
<dbReference type="Proteomes" id="UP000828465">
    <property type="component" value="Segment"/>
</dbReference>
<evidence type="ECO:0000256" key="1">
    <source>
        <dbReference type="SAM" id="MobiDB-lite"/>
    </source>
</evidence>
<evidence type="ECO:0000313" key="3">
    <source>
        <dbReference type="Proteomes" id="UP000828465"/>
    </source>
</evidence>
<evidence type="ECO:0000313" key="2">
    <source>
        <dbReference type="EMBL" id="QZI86132.1"/>
    </source>
</evidence>
<reference evidence="2" key="1">
    <citation type="submission" date="2021-03" db="EMBL/GenBank/DDBJ databases">
        <title>Rapid evolution of virus immunity in the wild.</title>
        <authorList>
            <person name="Piel D."/>
            <person name="Bruto M."/>
            <person name="Labreuche Y."/>
            <person name="Blanquart F."/>
            <person name="Chenivesse S."/>
            <person name="Lepanse S."/>
            <person name="James A."/>
            <person name="Garcia Cruz R."/>
            <person name="Dubert J."/>
            <person name="Petton B."/>
            <person name="Lieberman E."/>
            <person name="Wegner M.K."/>
            <person name="Hussain F.A."/>
            <person name="Kauffman K.K."/>
            <person name="Polz M.F."/>
            <person name="Gandon S."/>
            <person name="Bikard D."/>
            <person name="Le Roux F."/>
        </authorList>
    </citation>
    <scope>NUCLEOTIDE SEQUENCE</scope>
</reference>
<gene>
    <name evidence="2" type="ORF">PODOV006v2_p0038</name>
</gene>
<proteinExistence type="predicted"/>
<feature type="compositionally biased region" description="Polar residues" evidence="1">
    <location>
        <begin position="33"/>
        <end position="42"/>
    </location>
</feature>